<dbReference type="RefSeq" id="WP_397025036.1">
    <property type="nucleotide sequence ID" value="NZ_JBITMB010000009.1"/>
</dbReference>
<comment type="caution">
    <text evidence="1">The sequence shown here is derived from an EMBL/GenBank/DDBJ whole genome shotgun (WGS) entry which is preliminary data.</text>
</comment>
<reference evidence="1 2" key="1">
    <citation type="submission" date="2024-10" db="EMBL/GenBank/DDBJ databases">
        <title>The Natural Products Discovery Center: Release of the First 8490 Sequenced Strains for Exploring Actinobacteria Biosynthetic Diversity.</title>
        <authorList>
            <person name="Kalkreuter E."/>
            <person name="Kautsar S.A."/>
            <person name="Yang D."/>
            <person name="Bader C.D."/>
            <person name="Teijaro C.N."/>
            <person name="Fluegel L."/>
            <person name="Davis C.M."/>
            <person name="Simpson J.R."/>
            <person name="Lauterbach L."/>
            <person name="Steele A.D."/>
            <person name="Gui C."/>
            <person name="Meng S."/>
            <person name="Li G."/>
            <person name="Viehrig K."/>
            <person name="Ye F."/>
            <person name="Su P."/>
            <person name="Kiefer A.F."/>
            <person name="Nichols A."/>
            <person name="Cepeda A.J."/>
            <person name="Yan W."/>
            <person name="Fan B."/>
            <person name="Jiang Y."/>
            <person name="Adhikari A."/>
            <person name="Zheng C.-J."/>
            <person name="Schuster L."/>
            <person name="Cowan T.M."/>
            <person name="Smanski M.J."/>
            <person name="Chevrette M.G."/>
            <person name="De Carvalho L.P.S."/>
            <person name="Shen B."/>
        </authorList>
    </citation>
    <scope>NUCLEOTIDE SEQUENCE [LARGE SCALE GENOMIC DNA]</scope>
    <source>
        <strain evidence="1 2">NPDC049503</strain>
    </source>
</reference>
<keyword evidence="2" id="KW-1185">Reference proteome</keyword>
<sequence length="92" mass="10262">MDRTLRTGVTGVMLGMITAPLDGMMLGPALPSIVRDLGGLEYFFWVATAYHHDHHRQQGRAARHAAAKALLDQVTWWARTLRDARTTTPYTA</sequence>
<gene>
    <name evidence="1" type="ORF">ACIBP5_32680</name>
</gene>
<dbReference type="EMBL" id="JBITMB010000009">
    <property type="protein sequence ID" value="MFI7444753.1"/>
    <property type="molecule type" value="Genomic_DNA"/>
</dbReference>
<evidence type="ECO:0000313" key="2">
    <source>
        <dbReference type="Proteomes" id="UP001612928"/>
    </source>
</evidence>
<name>A0ABW8ADA2_9ACTN</name>
<accession>A0ABW8ADA2</accession>
<dbReference type="Proteomes" id="UP001612928">
    <property type="component" value="Unassembled WGS sequence"/>
</dbReference>
<evidence type="ECO:0000313" key="1">
    <source>
        <dbReference type="EMBL" id="MFI7444753.1"/>
    </source>
</evidence>
<organism evidence="1 2">
    <name type="scientific">Nonomuraea indica</name>
    <dbReference type="NCBI Taxonomy" id="1581193"/>
    <lineage>
        <taxon>Bacteria</taxon>
        <taxon>Bacillati</taxon>
        <taxon>Actinomycetota</taxon>
        <taxon>Actinomycetes</taxon>
        <taxon>Streptosporangiales</taxon>
        <taxon>Streptosporangiaceae</taxon>
        <taxon>Nonomuraea</taxon>
    </lineage>
</organism>
<protein>
    <submittedName>
        <fullName evidence="1">Uncharacterized protein</fullName>
    </submittedName>
</protein>
<proteinExistence type="predicted"/>